<name>A0ABR5TB84_9BURK</name>
<dbReference type="EMBL" id="LNJQ01000001">
    <property type="protein sequence ID" value="KWZ42262.1"/>
    <property type="molecule type" value="Genomic_DNA"/>
</dbReference>
<reference evidence="1 2" key="1">
    <citation type="submission" date="2015-11" db="EMBL/GenBank/DDBJ databases">
        <authorList>
            <person name="Sahl J."/>
            <person name="Wagner D."/>
            <person name="Keim P."/>
        </authorList>
    </citation>
    <scope>NUCLEOTIDE SEQUENCE [LARGE SCALE GENOMIC DNA]</scope>
    <source>
        <strain evidence="1 2">BDU18</strain>
    </source>
</reference>
<keyword evidence="2" id="KW-1185">Reference proteome</keyword>
<proteinExistence type="predicted"/>
<sequence>MELAKHGIRITPAVCGAHRVNFAEPRCHRIQWVKIDFIRYPFPVISALDGSESRDAPLPEPALIENLDMTPEADLWIGDRKRVIESGYMMQRHSSFGYEHRSVVDERGDWTTAEGRYHTGSQRVTMHICVKGAADNKHRCCKQRSKLLLANVVEHEARISNVIAALQPLYRKLLQKPRRNIQCPGDLLESLAVRLIDGQR</sequence>
<comment type="caution">
    <text evidence="1">The sequence shown here is derived from an EMBL/GenBank/DDBJ whole genome shotgun (WGS) entry which is preliminary data.</text>
</comment>
<organism evidence="1 2">
    <name type="scientific">Burkholderia savannae</name>
    <dbReference type="NCBI Taxonomy" id="1637837"/>
    <lineage>
        <taxon>Bacteria</taxon>
        <taxon>Pseudomonadati</taxon>
        <taxon>Pseudomonadota</taxon>
        <taxon>Betaproteobacteria</taxon>
        <taxon>Burkholderiales</taxon>
        <taxon>Burkholderiaceae</taxon>
        <taxon>Burkholderia</taxon>
        <taxon>pseudomallei group</taxon>
    </lineage>
</organism>
<dbReference type="Proteomes" id="UP000070255">
    <property type="component" value="Unassembled WGS sequence"/>
</dbReference>
<evidence type="ECO:0000313" key="1">
    <source>
        <dbReference type="EMBL" id="KWZ42262.1"/>
    </source>
</evidence>
<evidence type="ECO:0000313" key="2">
    <source>
        <dbReference type="Proteomes" id="UP000070255"/>
    </source>
</evidence>
<accession>A0ABR5TB84</accession>
<gene>
    <name evidence="1" type="ORF">WS72_04780</name>
</gene>
<protein>
    <submittedName>
        <fullName evidence="1">Uncharacterized protein</fullName>
    </submittedName>
</protein>